<dbReference type="AlphaFoldDB" id="A0A0C9WLC9"/>
<reference evidence="2 3" key="1">
    <citation type="submission" date="2014-04" db="EMBL/GenBank/DDBJ databases">
        <authorList>
            <consortium name="DOE Joint Genome Institute"/>
            <person name="Kuo A."/>
            <person name="Kohler A."/>
            <person name="Nagy L.G."/>
            <person name="Floudas D."/>
            <person name="Copeland A."/>
            <person name="Barry K.W."/>
            <person name="Cichocki N."/>
            <person name="Veneault-Fourrey C."/>
            <person name="LaButti K."/>
            <person name="Lindquist E.A."/>
            <person name="Lipzen A."/>
            <person name="Lundell T."/>
            <person name="Morin E."/>
            <person name="Murat C."/>
            <person name="Sun H."/>
            <person name="Tunlid A."/>
            <person name="Henrissat B."/>
            <person name="Grigoriev I.V."/>
            <person name="Hibbett D.S."/>
            <person name="Martin F."/>
            <person name="Nordberg H.P."/>
            <person name="Cantor M.N."/>
            <person name="Hua S.X."/>
        </authorList>
    </citation>
    <scope>NUCLEOTIDE SEQUENCE [LARGE SCALE GENOMIC DNA]</scope>
    <source>
        <strain evidence="2 3">LaAM-08-1</strain>
    </source>
</reference>
<protein>
    <submittedName>
        <fullName evidence="2">Uncharacterized protein</fullName>
    </submittedName>
</protein>
<dbReference type="OrthoDB" id="2800964at2759"/>
<accession>A0A0C9WLC9</accession>
<evidence type="ECO:0000256" key="1">
    <source>
        <dbReference type="SAM" id="Phobius"/>
    </source>
</evidence>
<organism evidence="2 3">
    <name type="scientific">Laccaria amethystina LaAM-08-1</name>
    <dbReference type="NCBI Taxonomy" id="1095629"/>
    <lineage>
        <taxon>Eukaryota</taxon>
        <taxon>Fungi</taxon>
        <taxon>Dikarya</taxon>
        <taxon>Basidiomycota</taxon>
        <taxon>Agaricomycotina</taxon>
        <taxon>Agaricomycetes</taxon>
        <taxon>Agaricomycetidae</taxon>
        <taxon>Agaricales</taxon>
        <taxon>Agaricineae</taxon>
        <taxon>Hydnangiaceae</taxon>
        <taxon>Laccaria</taxon>
    </lineage>
</organism>
<sequence length="245" mass="27120">MNPTRDRNLVVRSRQKLVRHSKIRSLNLSNDGSFLLSAAGDEVIVWDLKDGMHLVINASNGLVLALAWVPITSDASAAFAFGCSDGLIHLFRRAGKKRFFVPSASVHLEDGAVEHLVYNSNLGCLAGVAVRHGRAHLWRVDEEGHLTSVTLPDEEPTFPDGIPKQAYRYSNGNHIYIKLSNNLGVINVIRWAPPVPGLIKLLFNICWAVFDPIPSGNKVVFFMAMLILPWLYIHYTAPALFGSID</sequence>
<dbReference type="SUPFAM" id="SSF69322">
    <property type="entry name" value="Tricorn protease domain 2"/>
    <property type="match status" value="1"/>
</dbReference>
<reference evidence="3" key="2">
    <citation type="submission" date="2015-01" db="EMBL/GenBank/DDBJ databases">
        <title>Evolutionary Origins and Diversification of the Mycorrhizal Mutualists.</title>
        <authorList>
            <consortium name="DOE Joint Genome Institute"/>
            <consortium name="Mycorrhizal Genomics Consortium"/>
            <person name="Kohler A."/>
            <person name="Kuo A."/>
            <person name="Nagy L.G."/>
            <person name="Floudas D."/>
            <person name="Copeland A."/>
            <person name="Barry K.W."/>
            <person name="Cichocki N."/>
            <person name="Veneault-Fourrey C."/>
            <person name="LaButti K."/>
            <person name="Lindquist E.A."/>
            <person name="Lipzen A."/>
            <person name="Lundell T."/>
            <person name="Morin E."/>
            <person name="Murat C."/>
            <person name="Riley R."/>
            <person name="Ohm R."/>
            <person name="Sun H."/>
            <person name="Tunlid A."/>
            <person name="Henrissat B."/>
            <person name="Grigoriev I.V."/>
            <person name="Hibbett D.S."/>
            <person name="Martin F."/>
        </authorList>
    </citation>
    <scope>NUCLEOTIDE SEQUENCE [LARGE SCALE GENOMIC DNA]</scope>
    <source>
        <strain evidence="3">LaAM-08-1</strain>
    </source>
</reference>
<gene>
    <name evidence="2" type="ORF">K443DRAFT_10127</name>
</gene>
<dbReference type="InterPro" id="IPR015943">
    <property type="entry name" value="WD40/YVTN_repeat-like_dom_sf"/>
</dbReference>
<keyword evidence="1" id="KW-0812">Transmembrane</keyword>
<evidence type="ECO:0000313" key="2">
    <source>
        <dbReference type="EMBL" id="KIJ97144.1"/>
    </source>
</evidence>
<dbReference type="EMBL" id="KN838701">
    <property type="protein sequence ID" value="KIJ97144.1"/>
    <property type="molecule type" value="Genomic_DNA"/>
</dbReference>
<keyword evidence="3" id="KW-1185">Reference proteome</keyword>
<evidence type="ECO:0000313" key="3">
    <source>
        <dbReference type="Proteomes" id="UP000054477"/>
    </source>
</evidence>
<proteinExistence type="predicted"/>
<keyword evidence="1" id="KW-1133">Transmembrane helix</keyword>
<dbReference type="Proteomes" id="UP000054477">
    <property type="component" value="Unassembled WGS sequence"/>
</dbReference>
<name>A0A0C9WLC9_9AGAR</name>
<dbReference type="Gene3D" id="2.130.10.10">
    <property type="entry name" value="YVTN repeat-like/Quinoprotein amine dehydrogenase"/>
    <property type="match status" value="1"/>
</dbReference>
<keyword evidence="1" id="KW-0472">Membrane</keyword>
<feature type="transmembrane region" description="Helical" evidence="1">
    <location>
        <begin position="219"/>
        <end position="241"/>
    </location>
</feature>
<dbReference type="HOGENOM" id="CLU_077186_0_0_1"/>